<dbReference type="WBParaSite" id="EVEC_0000374201-mRNA-1">
    <property type="protein sequence ID" value="EVEC_0000374201-mRNA-1"/>
    <property type="gene ID" value="EVEC_0000374201"/>
</dbReference>
<evidence type="ECO:0000313" key="1">
    <source>
        <dbReference type="EMBL" id="VDD88307.1"/>
    </source>
</evidence>
<dbReference type="EMBL" id="UXUI01007598">
    <property type="protein sequence ID" value="VDD88307.1"/>
    <property type="molecule type" value="Genomic_DNA"/>
</dbReference>
<reference evidence="1 2" key="2">
    <citation type="submission" date="2018-10" db="EMBL/GenBank/DDBJ databases">
        <authorList>
            <consortium name="Pathogen Informatics"/>
        </authorList>
    </citation>
    <scope>NUCLEOTIDE SEQUENCE [LARGE SCALE GENOMIC DNA]</scope>
</reference>
<organism evidence="3">
    <name type="scientific">Enterobius vermicularis</name>
    <name type="common">Human pinworm</name>
    <dbReference type="NCBI Taxonomy" id="51028"/>
    <lineage>
        <taxon>Eukaryota</taxon>
        <taxon>Metazoa</taxon>
        <taxon>Ecdysozoa</taxon>
        <taxon>Nematoda</taxon>
        <taxon>Chromadorea</taxon>
        <taxon>Rhabditida</taxon>
        <taxon>Spirurina</taxon>
        <taxon>Oxyuridomorpha</taxon>
        <taxon>Oxyuroidea</taxon>
        <taxon>Oxyuridae</taxon>
        <taxon>Enterobius</taxon>
    </lineage>
</organism>
<dbReference type="Proteomes" id="UP000274131">
    <property type="component" value="Unassembled WGS sequence"/>
</dbReference>
<sequence length="262" mass="30299">MTAEEVNLGLCHVPELFRNPTNMQMELEIYPSPDTITQPIVKDRYKISKEDLWTEYHLPETLQYFQTKGRPQALPKFASRMQRAMNGRRTVSWVNQKILSAPASYMVGQIAKKYATLVLELNNETNKDLGNEGPLLLQMKTNPFLASVSAPRLLGYERLYEDRIALRNSPQRGELASARVDKISGRYYLPEAFERIERGGYQLGNNRYWITKIRDPKYETTNGNIPHMLHTLKVTDSEQRQDYETLLNSSAIFALEHVKFIL</sequence>
<proteinExistence type="predicted"/>
<protein>
    <submittedName>
        <fullName evidence="3">Phage major capsid protein</fullName>
    </submittedName>
</protein>
<name>A0A0N4V1B8_ENTVE</name>
<keyword evidence="2" id="KW-1185">Reference proteome</keyword>
<evidence type="ECO:0000313" key="2">
    <source>
        <dbReference type="Proteomes" id="UP000274131"/>
    </source>
</evidence>
<evidence type="ECO:0000313" key="3">
    <source>
        <dbReference type="WBParaSite" id="EVEC_0000374201-mRNA-1"/>
    </source>
</evidence>
<reference evidence="3" key="1">
    <citation type="submission" date="2017-02" db="UniProtKB">
        <authorList>
            <consortium name="WormBaseParasite"/>
        </authorList>
    </citation>
    <scope>IDENTIFICATION</scope>
</reference>
<accession>A0A0N4V1B8</accession>
<dbReference type="AlphaFoldDB" id="A0A0N4V1B8"/>
<gene>
    <name evidence="1" type="ORF">EVEC_LOCUS3450</name>
</gene>